<comment type="similarity">
    <text evidence="1">Belongs to the PPR family. PCMP-H subfamily.</text>
</comment>
<evidence type="ECO:0000256" key="2">
    <source>
        <dbReference type="ARBA" id="ARBA00022737"/>
    </source>
</evidence>
<gene>
    <name evidence="5" type="ORF">J5N97_008665</name>
</gene>
<proteinExistence type="inferred from homology"/>
<evidence type="ECO:0000259" key="4">
    <source>
        <dbReference type="Pfam" id="PF14432"/>
    </source>
</evidence>
<dbReference type="Gene3D" id="1.25.40.10">
    <property type="entry name" value="Tetratricopeptide repeat domain"/>
    <property type="match status" value="4"/>
</dbReference>
<dbReference type="FunFam" id="1.25.40.10:FF:000690">
    <property type="entry name" value="Pentatricopeptide repeat-containing protein"/>
    <property type="match status" value="1"/>
</dbReference>
<dbReference type="InterPro" id="IPR032867">
    <property type="entry name" value="DYW_dom"/>
</dbReference>
<evidence type="ECO:0000256" key="1">
    <source>
        <dbReference type="ARBA" id="ARBA00006643"/>
    </source>
</evidence>
<feature type="repeat" description="PPR" evidence="3">
    <location>
        <begin position="230"/>
        <end position="264"/>
    </location>
</feature>
<keyword evidence="2" id="KW-0677">Repeat</keyword>
<dbReference type="EMBL" id="JAGGNH010000002">
    <property type="protein sequence ID" value="KAJ0980410.1"/>
    <property type="molecule type" value="Genomic_DNA"/>
</dbReference>
<organism evidence="5 6">
    <name type="scientific">Dioscorea zingiberensis</name>
    <dbReference type="NCBI Taxonomy" id="325984"/>
    <lineage>
        <taxon>Eukaryota</taxon>
        <taxon>Viridiplantae</taxon>
        <taxon>Streptophyta</taxon>
        <taxon>Embryophyta</taxon>
        <taxon>Tracheophyta</taxon>
        <taxon>Spermatophyta</taxon>
        <taxon>Magnoliopsida</taxon>
        <taxon>Liliopsida</taxon>
        <taxon>Dioscoreales</taxon>
        <taxon>Dioscoreaceae</taxon>
        <taxon>Dioscorea</taxon>
    </lineage>
</organism>
<dbReference type="PANTHER" id="PTHR47926">
    <property type="entry name" value="PENTATRICOPEPTIDE REPEAT-CONTAINING PROTEIN"/>
    <property type="match status" value="1"/>
</dbReference>
<accession>A0A9D5CY22</accession>
<keyword evidence="6" id="KW-1185">Reference proteome</keyword>
<feature type="repeat" description="PPR" evidence="3">
    <location>
        <begin position="97"/>
        <end position="131"/>
    </location>
</feature>
<dbReference type="InterPro" id="IPR011990">
    <property type="entry name" value="TPR-like_helical_dom_sf"/>
</dbReference>
<dbReference type="GO" id="GO:0008270">
    <property type="term" value="F:zinc ion binding"/>
    <property type="evidence" value="ECO:0007669"/>
    <property type="project" value="InterPro"/>
</dbReference>
<name>A0A9D5CY22_9LILI</name>
<dbReference type="Pfam" id="PF13041">
    <property type="entry name" value="PPR_2"/>
    <property type="match status" value="3"/>
</dbReference>
<evidence type="ECO:0000313" key="6">
    <source>
        <dbReference type="Proteomes" id="UP001085076"/>
    </source>
</evidence>
<dbReference type="PANTHER" id="PTHR47926:SF463">
    <property type="entry name" value="PENTATRICOPEPTIDE REPEAT-CONTAINING PROTEIN"/>
    <property type="match status" value="1"/>
</dbReference>
<dbReference type="InterPro" id="IPR002885">
    <property type="entry name" value="PPR_rpt"/>
</dbReference>
<dbReference type="Pfam" id="PF01535">
    <property type="entry name" value="PPR"/>
    <property type="match status" value="4"/>
</dbReference>
<dbReference type="Pfam" id="PF14432">
    <property type="entry name" value="DYW_deaminase"/>
    <property type="match status" value="1"/>
</dbReference>
<dbReference type="InterPro" id="IPR046960">
    <property type="entry name" value="PPR_At4g14850-like_plant"/>
</dbReference>
<sequence length="641" mass="72146">MAKYFRNPSTPFSLFISGHGSSGAAGKFIADHPILPLLEKAKRHEHIDLTALHAHTITSGLIADPFAASRVIELCLQARSPNLDYATTVFHSIERPDVYTWNAMIAGHIAHGCPKSSVAFYFRMRRSLAPPNNYTFALLVKACTLAGVAIGIGREAHGQVLKCGAEYWLVVKNSLLRMYCKLGLLEDAYTLFKTSLDLDIISWITMISAFGKNGDVWTARKLFDEMPERSLVSWSAVIDGYVRSGDSSEALRLFRQMQAESVKPDSVVLVSVLKACAQLGALAQGRWIHLYIDRNEFLKGDNVILWTALVDMYSKCGCIDVALEVFDSVRDVGDVVLWNAMIGGLAMNGHGADALKLFWRMKEQGLRPNETTFIEILCACAHTGLVEDGIEIFESMKSHGCEPRREHFGCLVDVLARSGRLQEAEQVLLNMPMEPQASQWGALMSACRTHNNIEVGERAGRRSIMLEPQDGGRYVLLANMYANVGRWPEASETRTTMEAEGVKKERGCSFIEWEGIVHEFIVGDMRHKQTREIYAMLDEMERKLEINGYVKNASQLVVDVSDEEEKGMALAYHSEKLAIAFGMINMANELPIRIVKNLRVCRDCHEYTKIVSRVYRRELIVRDRKRFHRFVDGECSCKDFW</sequence>
<dbReference type="FunFam" id="1.25.40.10:FF:000348">
    <property type="entry name" value="Pentatricopeptide repeat-containing protein chloroplastic"/>
    <property type="match status" value="1"/>
</dbReference>
<comment type="caution">
    <text evidence="5">The sequence shown here is derived from an EMBL/GenBank/DDBJ whole genome shotgun (WGS) entry which is preliminary data.</text>
</comment>
<dbReference type="OrthoDB" id="185373at2759"/>
<dbReference type="GO" id="GO:0003729">
    <property type="term" value="F:mRNA binding"/>
    <property type="evidence" value="ECO:0007669"/>
    <property type="project" value="UniProtKB-ARBA"/>
</dbReference>
<protein>
    <recommendedName>
        <fullName evidence="4">DYW domain-containing protein</fullName>
    </recommendedName>
</protein>
<reference evidence="5" key="2">
    <citation type="journal article" date="2022" name="Hortic Res">
        <title>The genome of Dioscorea zingiberensis sheds light on the biosynthesis, origin and evolution of the medicinally important diosgenin saponins.</title>
        <authorList>
            <person name="Li Y."/>
            <person name="Tan C."/>
            <person name="Li Z."/>
            <person name="Guo J."/>
            <person name="Li S."/>
            <person name="Chen X."/>
            <person name="Wang C."/>
            <person name="Dai X."/>
            <person name="Yang H."/>
            <person name="Song W."/>
            <person name="Hou L."/>
            <person name="Xu J."/>
            <person name="Tong Z."/>
            <person name="Xu A."/>
            <person name="Yuan X."/>
            <person name="Wang W."/>
            <person name="Yang Q."/>
            <person name="Chen L."/>
            <person name="Sun Z."/>
            <person name="Wang K."/>
            <person name="Pan B."/>
            <person name="Chen J."/>
            <person name="Bao Y."/>
            <person name="Liu F."/>
            <person name="Qi X."/>
            <person name="Gang D.R."/>
            <person name="Wen J."/>
            <person name="Li J."/>
        </authorList>
    </citation>
    <scope>NUCLEOTIDE SEQUENCE</scope>
    <source>
        <strain evidence="5">Dzin_1.0</strain>
    </source>
</reference>
<dbReference type="GO" id="GO:0009451">
    <property type="term" value="P:RNA modification"/>
    <property type="evidence" value="ECO:0007669"/>
    <property type="project" value="InterPro"/>
</dbReference>
<feature type="repeat" description="PPR" evidence="3">
    <location>
        <begin position="199"/>
        <end position="229"/>
    </location>
</feature>
<feature type="repeat" description="PPR" evidence="3">
    <location>
        <begin position="369"/>
        <end position="403"/>
    </location>
</feature>
<evidence type="ECO:0000256" key="3">
    <source>
        <dbReference type="PROSITE-ProRule" id="PRU00708"/>
    </source>
</evidence>
<evidence type="ECO:0000313" key="5">
    <source>
        <dbReference type="EMBL" id="KAJ0980410.1"/>
    </source>
</evidence>
<feature type="domain" description="DYW" evidence="4">
    <location>
        <begin position="548"/>
        <end position="641"/>
    </location>
</feature>
<dbReference type="PROSITE" id="PS51375">
    <property type="entry name" value="PPR"/>
    <property type="match status" value="5"/>
</dbReference>
<feature type="repeat" description="PPR" evidence="3">
    <location>
        <begin position="334"/>
        <end position="368"/>
    </location>
</feature>
<dbReference type="NCBIfam" id="TIGR00756">
    <property type="entry name" value="PPR"/>
    <property type="match status" value="4"/>
</dbReference>
<dbReference type="Proteomes" id="UP001085076">
    <property type="component" value="Miscellaneous, Linkage group lg02"/>
</dbReference>
<dbReference type="AlphaFoldDB" id="A0A9D5CY22"/>
<reference evidence="5" key="1">
    <citation type="submission" date="2021-03" db="EMBL/GenBank/DDBJ databases">
        <authorList>
            <person name="Li Z."/>
            <person name="Yang C."/>
        </authorList>
    </citation>
    <scope>NUCLEOTIDE SEQUENCE</scope>
    <source>
        <strain evidence="5">Dzin_1.0</strain>
        <tissue evidence="5">Leaf</tissue>
    </source>
</reference>
<dbReference type="Pfam" id="PF20431">
    <property type="entry name" value="E_motif"/>
    <property type="match status" value="1"/>
</dbReference>
<dbReference type="InterPro" id="IPR046848">
    <property type="entry name" value="E_motif"/>
</dbReference>